<dbReference type="AlphaFoldDB" id="A0A9N9R6S8"/>
<feature type="region of interest" description="Disordered" evidence="1">
    <location>
        <begin position="75"/>
        <end position="110"/>
    </location>
</feature>
<reference evidence="2" key="1">
    <citation type="submission" date="2021-12" db="EMBL/GenBank/DDBJ databases">
        <authorList>
            <person name="King R."/>
        </authorList>
    </citation>
    <scope>NUCLEOTIDE SEQUENCE</scope>
</reference>
<feature type="region of interest" description="Disordered" evidence="1">
    <location>
        <begin position="269"/>
        <end position="316"/>
    </location>
</feature>
<feature type="compositionally biased region" description="Basic residues" evidence="1">
    <location>
        <begin position="92"/>
        <end position="102"/>
    </location>
</feature>
<gene>
    <name evidence="2" type="ORF">DIATSA_LOCUS8097</name>
</gene>
<evidence type="ECO:0000313" key="2">
    <source>
        <dbReference type="EMBL" id="CAG9790429.1"/>
    </source>
</evidence>
<feature type="compositionally biased region" description="Polar residues" evidence="1">
    <location>
        <begin position="288"/>
        <end position="305"/>
    </location>
</feature>
<name>A0A9N9R6S8_9NEOP</name>
<keyword evidence="3" id="KW-1185">Reference proteome</keyword>
<accession>A0A9N9R6S8</accession>
<evidence type="ECO:0000313" key="3">
    <source>
        <dbReference type="Proteomes" id="UP001153714"/>
    </source>
</evidence>
<evidence type="ECO:0000256" key="1">
    <source>
        <dbReference type="SAM" id="MobiDB-lite"/>
    </source>
</evidence>
<proteinExistence type="predicted"/>
<reference evidence="2" key="2">
    <citation type="submission" date="2022-10" db="EMBL/GenBank/DDBJ databases">
        <authorList>
            <consortium name="ENA_rothamsted_submissions"/>
            <consortium name="culmorum"/>
            <person name="King R."/>
        </authorList>
    </citation>
    <scope>NUCLEOTIDE SEQUENCE</scope>
</reference>
<feature type="region of interest" description="Disordered" evidence="1">
    <location>
        <begin position="411"/>
        <end position="460"/>
    </location>
</feature>
<feature type="compositionally biased region" description="Low complexity" evidence="1">
    <location>
        <begin position="424"/>
        <end position="441"/>
    </location>
</feature>
<dbReference type="OrthoDB" id="10044608at2759"/>
<sequence length="460" mass="50968">MEQLSCGVQVADLKLPPGITLTRVQPNEKKEPVPIKSVPVWKCSGLAAAPTPLARPPPVINADPAMMCFTTSQPEPPKTIVIPETAPPPAAKSKKSKKKAKKVPNDVESKQETKMVTLRNPMFHPNLPPVQITNAPVQKKAEQIRIPDPIPMPPNSCQATITPTSNGMYTIRNPLMSMMHQQSLMGIRAQTPQINPMYGQQYNFVNPNVYNPVQTVPNQYVIEQQPKNQDEMQSRIMNLASFTQKNDEGYSLFKTNEDNQQRSFLTPEYFVENQSPKPVVSPNPIGTRPSNESNRSFDSNDSSLFANPIQRPEPIGTPLKREEERNEFTGLYTPFGQEDRNVFRNALFNNKTDVGANVGRMDDMGPNHLSNGDSLPYFQRLRVGSKLNNEVTIHHVTESKFYKGQEPEGVYGRWPSHAPPFPKSGRSSRAGSSPTGSSGSPIDDTGFGAVGSRKHLALSM</sequence>
<protein>
    <submittedName>
        <fullName evidence="2">Uncharacterized protein</fullName>
    </submittedName>
</protein>
<organism evidence="2 3">
    <name type="scientific">Diatraea saccharalis</name>
    <name type="common">sugarcane borer</name>
    <dbReference type="NCBI Taxonomy" id="40085"/>
    <lineage>
        <taxon>Eukaryota</taxon>
        <taxon>Metazoa</taxon>
        <taxon>Ecdysozoa</taxon>
        <taxon>Arthropoda</taxon>
        <taxon>Hexapoda</taxon>
        <taxon>Insecta</taxon>
        <taxon>Pterygota</taxon>
        <taxon>Neoptera</taxon>
        <taxon>Endopterygota</taxon>
        <taxon>Lepidoptera</taxon>
        <taxon>Glossata</taxon>
        <taxon>Ditrysia</taxon>
        <taxon>Pyraloidea</taxon>
        <taxon>Crambidae</taxon>
        <taxon>Crambinae</taxon>
        <taxon>Diatraea</taxon>
    </lineage>
</organism>
<dbReference type="EMBL" id="OU893353">
    <property type="protein sequence ID" value="CAG9790429.1"/>
    <property type="molecule type" value="Genomic_DNA"/>
</dbReference>
<dbReference type="Proteomes" id="UP001153714">
    <property type="component" value="Chromosome 22"/>
</dbReference>